<accession>A0A7S4DRC4</accession>
<evidence type="ECO:0000313" key="1">
    <source>
        <dbReference type="EMBL" id="CAE0665611.1"/>
    </source>
</evidence>
<protein>
    <submittedName>
        <fullName evidence="1">Uncharacterized protein</fullName>
    </submittedName>
</protein>
<name>A0A7S4DRC4_9EUKA</name>
<proteinExistence type="predicted"/>
<sequence length="119" mass="13125">MDLSGAMHMFWRLIRERGNTTIMMNQAQLLGQYSGVPKVSIIATLLRQGLHQLEMEGRETGKLDVEGAAHAFYGLRDLLVSSGRNDEAEALQDELPAISATLEAANLEEQTKGAMRILL</sequence>
<reference evidence="1" key="1">
    <citation type="submission" date="2021-01" db="EMBL/GenBank/DDBJ databases">
        <authorList>
            <person name="Corre E."/>
            <person name="Pelletier E."/>
            <person name="Niang G."/>
            <person name="Scheremetjew M."/>
            <person name="Finn R."/>
            <person name="Kale V."/>
            <person name="Holt S."/>
            <person name="Cochrane G."/>
            <person name="Meng A."/>
            <person name="Brown T."/>
            <person name="Cohen L."/>
        </authorList>
    </citation>
    <scope>NUCLEOTIDE SEQUENCE</scope>
    <source>
        <strain evidence="1">CCCM811</strain>
    </source>
</reference>
<dbReference type="EMBL" id="HBIV01023951">
    <property type="protein sequence ID" value="CAE0665611.1"/>
    <property type="molecule type" value="Transcribed_RNA"/>
</dbReference>
<organism evidence="1">
    <name type="scientific">Lotharella globosa</name>
    <dbReference type="NCBI Taxonomy" id="91324"/>
    <lineage>
        <taxon>Eukaryota</taxon>
        <taxon>Sar</taxon>
        <taxon>Rhizaria</taxon>
        <taxon>Cercozoa</taxon>
        <taxon>Chlorarachniophyceae</taxon>
        <taxon>Lotharella</taxon>
    </lineage>
</organism>
<gene>
    <name evidence="1" type="ORF">LGLO00237_LOCUS17216</name>
</gene>
<dbReference type="AlphaFoldDB" id="A0A7S4DRC4"/>